<name>A0A7S4E729_9STRA</name>
<evidence type="ECO:0000313" key="5">
    <source>
        <dbReference type="Proteomes" id="UP000789595"/>
    </source>
</evidence>
<accession>A0A7S4E729</accession>
<reference evidence="3" key="1">
    <citation type="submission" date="2021-01" db="EMBL/GenBank/DDBJ databases">
        <authorList>
            <person name="Corre E."/>
            <person name="Pelletier E."/>
            <person name="Niang G."/>
            <person name="Scheremetjew M."/>
            <person name="Finn R."/>
            <person name="Kale V."/>
            <person name="Holt S."/>
            <person name="Cochrane G."/>
            <person name="Meng A."/>
            <person name="Brown T."/>
            <person name="Cohen L."/>
        </authorList>
    </citation>
    <scope>NUCLEOTIDE SEQUENCE</scope>
    <source>
        <strain evidence="3">CCMP1756</strain>
    </source>
</reference>
<keyword evidence="2" id="KW-0732">Signal</keyword>
<proteinExistence type="predicted"/>
<keyword evidence="5" id="KW-1185">Reference proteome</keyword>
<feature type="signal peptide" evidence="2">
    <location>
        <begin position="1"/>
        <end position="22"/>
    </location>
</feature>
<dbReference type="EMBL" id="HBIW01010628">
    <property type="protein sequence ID" value="CAE0693631.1"/>
    <property type="molecule type" value="Transcribed_RNA"/>
</dbReference>
<protein>
    <submittedName>
        <fullName evidence="3">Uncharacterized protein</fullName>
    </submittedName>
</protein>
<evidence type="ECO:0000256" key="1">
    <source>
        <dbReference type="SAM" id="MobiDB-lite"/>
    </source>
</evidence>
<gene>
    <name evidence="3" type="ORF">PCAL00307_LOCUS9067</name>
    <name evidence="4" type="ORF">PECAL_4P00810</name>
</gene>
<evidence type="ECO:0000256" key="2">
    <source>
        <dbReference type="SAM" id="SignalP"/>
    </source>
</evidence>
<sequence length="333" mass="35923">MILRCALATLCALTGAIRTVSGLQVPARPKQIRCQRAAAPAPAPQENEGDAAPAAAPLARSEDAPPPPSSNPFDALKKGFEVAVQSATNNPDYKFGDATRSVGRGAASAINAVTGETEYKFGDLSRWLDRSAKAKVNELTGEAEYKFGDLSRWLDRSAKDKVAELSSKDQYEFGDLTKLIVSRASQLTMKDATMLLKALLSFNVGLSSVGGLLPIKFLVEVLNYSLLVDVGERLAGMVAVEIDKRVKEALTGDSEYKLGDLTKRAVKTFTRKENYEFGDVSREVMRRFEEPGGDAATAFGDSDGSTAIDAELAEELDRWDARFLARDADTTTA</sequence>
<dbReference type="Proteomes" id="UP000789595">
    <property type="component" value="Unassembled WGS sequence"/>
</dbReference>
<dbReference type="AlphaFoldDB" id="A0A7S4E729"/>
<feature type="region of interest" description="Disordered" evidence="1">
    <location>
        <begin position="35"/>
        <end position="75"/>
    </location>
</feature>
<feature type="chain" id="PRO_5036212345" evidence="2">
    <location>
        <begin position="23"/>
        <end position="333"/>
    </location>
</feature>
<evidence type="ECO:0000313" key="4">
    <source>
        <dbReference type="EMBL" id="CAH0372921.1"/>
    </source>
</evidence>
<evidence type="ECO:0000313" key="3">
    <source>
        <dbReference type="EMBL" id="CAE0693631.1"/>
    </source>
</evidence>
<reference evidence="4" key="2">
    <citation type="submission" date="2021-11" db="EMBL/GenBank/DDBJ databases">
        <authorList>
            <consortium name="Genoscope - CEA"/>
            <person name="William W."/>
        </authorList>
    </citation>
    <scope>NUCLEOTIDE SEQUENCE</scope>
</reference>
<dbReference type="OrthoDB" id="44322at2759"/>
<organism evidence="3">
    <name type="scientific">Pelagomonas calceolata</name>
    <dbReference type="NCBI Taxonomy" id="35677"/>
    <lineage>
        <taxon>Eukaryota</taxon>
        <taxon>Sar</taxon>
        <taxon>Stramenopiles</taxon>
        <taxon>Ochrophyta</taxon>
        <taxon>Pelagophyceae</taxon>
        <taxon>Pelagomonadales</taxon>
        <taxon>Pelagomonadaceae</taxon>
        <taxon>Pelagomonas</taxon>
    </lineage>
</organism>
<dbReference type="EMBL" id="CAKKNE010000004">
    <property type="protein sequence ID" value="CAH0372921.1"/>
    <property type="molecule type" value="Genomic_DNA"/>
</dbReference>